<reference evidence="5 6" key="1">
    <citation type="submission" date="2019-12" db="EMBL/GenBank/DDBJ databases">
        <authorList>
            <person name="Scholz U."/>
            <person name="Mascher M."/>
            <person name="Fiebig A."/>
        </authorList>
    </citation>
    <scope>NUCLEOTIDE SEQUENCE</scope>
</reference>
<dbReference type="PROSITE" id="PS00633">
    <property type="entry name" value="BROMODOMAIN_1"/>
    <property type="match status" value="1"/>
</dbReference>
<dbReference type="PANTHER" id="PTHR47809">
    <property type="entry name" value="DNA-BINDING BROMODOMAIN-CONTAINING PROTEIN"/>
    <property type="match status" value="1"/>
</dbReference>
<feature type="compositionally biased region" description="Basic residues" evidence="3">
    <location>
        <begin position="1"/>
        <end position="18"/>
    </location>
</feature>
<evidence type="ECO:0000256" key="1">
    <source>
        <dbReference type="ARBA" id="ARBA00023117"/>
    </source>
</evidence>
<dbReference type="Gene3D" id="1.20.920.10">
    <property type="entry name" value="Bromodomain-like"/>
    <property type="match status" value="1"/>
</dbReference>
<evidence type="ECO:0000256" key="2">
    <source>
        <dbReference type="PROSITE-ProRule" id="PRU00035"/>
    </source>
</evidence>
<dbReference type="PRINTS" id="PR00503">
    <property type="entry name" value="BROMODOMAIN"/>
</dbReference>
<feature type="compositionally biased region" description="Polar residues" evidence="3">
    <location>
        <begin position="21"/>
        <end position="31"/>
    </location>
</feature>
<feature type="compositionally biased region" description="Basic and acidic residues" evidence="3">
    <location>
        <begin position="325"/>
        <end position="338"/>
    </location>
</feature>
<organism evidence="5">
    <name type="scientific">Spirodela intermedia</name>
    <name type="common">Intermediate duckweed</name>
    <dbReference type="NCBI Taxonomy" id="51605"/>
    <lineage>
        <taxon>Eukaryota</taxon>
        <taxon>Viridiplantae</taxon>
        <taxon>Streptophyta</taxon>
        <taxon>Embryophyta</taxon>
        <taxon>Tracheophyta</taxon>
        <taxon>Spermatophyta</taxon>
        <taxon>Magnoliopsida</taxon>
        <taxon>Liliopsida</taxon>
        <taxon>Araceae</taxon>
        <taxon>Lemnoideae</taxon>
        <taxon>Spirodela</taxon>
    </lineage>
</organism>
<dbReference type="InterPro" id="IPR036427">
    <property type="entry name" value="Bromodomain-like_sf"/>
</dbReference>
<feature type="compositionally biased region" description="Polar residues" evidence="3">
    <location>
        <begin position="46"/>
        <end position="57"/>
    </location>
</feature>
<feature type="domain" description="Bromo" evidence="4">
    <location>
        <begin position="171"/>
        <end position="244"/>
    </location>
</feature>
<dbReference type="PROSITE" id="PS50014">
    <property type="entry name" value="BROMODOMAIN_2"/>
    <property type="match status" value="1"/>
</dbReference>
<sequence>MKRKRGSKSSNKKGKKKAVTVLSNPASSPSHVNGDEDAGLDERDVSPTNSKMRSNYLLQPRYSRVKVKLKSSRTLEPSKTNIDNQMSETEKGHGKPVLPTSETCIEKKEGSNYSDGRISDLQPTSSGKSPRKAGSIKIISSREYVLQMLGWQRNMTRQTVLCKLKVIKKIMKMEAAEPFNAPVDPVALGIPDYFEVIETPMDFGTIRKDLEHGQKYLNSKDIFKDVQFIWENCYKYNNKGDYILDLMKRVKRNFMKYWTAAGLSTDLTGPTESAQAENSTQSGKQKGHVKLKGKSSKPKRKRHGIDLHKSGCLCAVCVVRRRRREREGLSEATERQMEACDDNLGPEFKEEKSYPVENSPSDHTSSSLDQSREPDAIADADEAENEGAVTTPEQPPAGEQVKQEISESEGLRLANTGEEASGHLVDEELSQGLGQPESASDGGEISLYEDPLHQENLAVLQICRTLFSKDSRSVWRGPHSLNRRQALVRHSPIQAALSTFIRR</sequence>
<name>A0A7I8IT88_SPIIN</name>
<feature type="compositionally biased region" description="Acidic residues" evidence="3">
    <location>
        <begin position="376"/>
        <end position="385"/>
    </location>
</feature>
<dbReference type="InterPro" id="IPR001487">
    <property type="entry name" value="Bromodomain"/>
</dbReference>
<evidence type="ECO:0000256" key="3">
    <source>
        <dbReference type="SAM" id="MobiDB-lite"/>
    </source>
</evidence>
<evidence type="ECO:0000313" key="6">
    <source>
        <dbReference type="Proteomes" id="UP001189122"/>
    </source>
</evidence>
<feature type="compositionally biased region" description="Basic residues" evidence="3">
    <location>
        <begin position="285"/>
        <end position="303"/>
    </location>
</feature>
<protein>
    <recommendedName>
        <fullName evidence="4">Bromo domain-containing protein</fullName>
    </recommendedName>
</protein>
<keyword evidence="1 2" id="KW-0103">Bromodomain</keyword>
<evidence type="ECO:0000259" key="4">
    <source>
        <dbReference type="PROSITE" id="PS50014"/>
    </source>
</evidence>
<dbReference type="Pfam" id="PF00439">
    <property type="entry name" value="Bromodomain"/>
    <property type="match status" value="1"/>
</dbReference>
<dbReference type="InterPro" id="IPR018359">
    <property type="entry name" value="Bromodomain_CS"/>
</dbReference>
<dbReference type="SUPFAM" id="SSF47370">
    <property type="entry name" value="Bromodomain"/>
    <property type="match status" value="1"/>
</dbReference>
<feature type="region of interest" description="Disordered" evidence="3">
    <location>
        <begin position="325"/>
        <end position="407"/>
    </location>
</feature>
<feature type="region of interest" description="Disordered" evidence="3">
    <location>
        <begin position="268"/>
        <end position="303"/>
    </location>
</feature>
<keyword evidence="6" id="KW-1185">Reference proteome</keyword>
<feature type="region of interest" description="Disordered" evidence="3">
    <location>
        <begin position="1"/>
        <end position="133"/>
    </location>
</feature>
<feature type="compositionally biased region" description="Polar residues" evidence="3">
    <location>
        <begin position="356"/>
        <end position="369"/>
    </location>
</feature>
<accession>A0A7I8IT88</accession>
<evidence type="ECO:0000313" key="5">
    <source>
        <dbReference type="EMBL" id="CAA2620414.1"/>
    </source>
</evidence>
<dbReference type="Proteomes" id="UP001189122">
    <property type="component" value="Unassembled WGS sequence"/>
</dbReference>
<proteinExistence type="predicted"/>
<gene>
    <name evidence="5" type="ORF">SI7747_05006583</name>
</gene>
<dbReference type="SMART" id="SM00297">
    <property type="entry name" value="BROMO"/>
    <property type="match status" value="1"/>
</dbReference>
<dbReference type="EMBL" id="LR743592">
    <property type="protein sequence ID" value="CAA2620414.1"/>
    <property type="molecule type" value="Genomic_DNA"/>
</dbReference>
<feature type="compositionally biased region" description="Polar residues" evidence="3">
    <location>
        <begin position="72"/>
        <end position="87"/>
    </location>
</feature>
<dbReference type="AlphaFoldDB" id="A0A7I8IT88"/>
<dbReference type="PANTHER" id="PTHR47809:SF2">
    <property type="entry name" value="DNA-BINDING BROMODOMAIN-CONTAINING PROTEIN"/>
    <property type="match status" value="1"/>
</dbReference>
<dbReference type="EMBL" id="CACRZD030000005">
    <property type="protein sequence ID" value="CAA6660164.1"/>
    <property type="molecule type" value="Genomic_DNA"/>
</dbReference>
<feature type="compositionally biased region" description="Polar residues" evidence="3">
    <location>
        <begin position="268"/>
        <end position="284"/>
    </location>
</feature>